<keyword evidence="1" id="KW-1133">Transmembrane helix</keyword>
<keyword evidence="1" id="KW-0812">Transmembrane</keyword>
<dbReference type="EMBL" id="QWEZ01000001">
    <property type="protein sequence ID" value="RRJ83898.1"/>
    <property type="molecule type" value="Genomic_DNA"/>
</dbReference>
<dbReference type="PANTHER" id="PTHR23028">
    <property type="entry name" value="ACETYLTRANSFERASE"/>
    <property type="match status" value="1"/>
</dbReference>
<sequence>MIGLALNSQTPPKRHYPCMNPNTQLPFQPDIQGLRAISILLVVLCHANLFLFGGGFIGVDLFFVISGYLITGLLLREHQGSGRIQYARFIGRRLKRLLPSLLAVILATTVAASFVLSGFELREQMGSLIYAITWTSNLFFAFSDADYFAELASKDLFLHTWSLGVEEQFYLLWPLLISLIGSLGITGHKPSVVRFLGFLFFTSLALCVYQSTQNSLYAFYLMPMRIWQFSLGALVYVIFQDRPLTTHSTLMRLAALLLIGLSSILFSPEIGYPGLWALAPSLGAALLLATSGSNTPSAFLSHPLLRWIGDRSYAWYLWHWPFLMLGPSLMGGSPTLLMNLLLAAGALAASALSYRWIELPFWRGPLSQAAPGRTILVSMLAMVVAASAGLLQINARTPPSTDPVQRVIAQARTDLPEIYSAGCDSWYYNAEVKACIGGNPSADQTLVFIGDSIGAQWYSALADIYGDGQWRIEVYTKSACPIVDEDYFYPRIGAVYAVCKEWRDNLLAQLKTRRVDTTIIGSSGTYDFSAEQWIQGSARILKTLSKISNQVLIIAGAPELSKDVPGCISRTYRNDPKSLATPTNICTKSIADTQAPVVAGYLAKSTGLFPNAYLLNLNDLICPNGLCLSLSEQGIIVYRDSKHLTDSFVRSRVPEIRARIQQLLASAGTDTAPPSD</sequence>
<dbReference type="Proteomes" id="UP000280792">
    <property type="component" value="Unassembled WGS sequence"/>
</dbReference>
<feature type="domain" description="Acyltransferase 3" evidence="2">
    <location>
        <begin position="30"/>
        <end position="354"/>
    </location>
</feature>
<organism evidence="4 5">
    <name type="scientific">Aestuariirhabdus litorea</name>
    <dbReference type="NCBI Taxonomy" id="2528527"/>
    <lineage>
        <taxon>Bacteria</taxon>
        <taxon>Pseudomonadati</taxon>
        <taxon>Pseudomonadota</taxon>
        <taxon>Gammaproteobacteria</taxon>
        <taxon>Oceanospirillales</taxon>
        <taxon>Aestuariirhabdaceae</taxon>
        <taxon>Aestuariirhabdus</taxon>
    </lineage>
</organism>
<feature type="transmembrane region" description="Helical" evidence="1">
    <location>
        <begin position="375"/>
        <end position="393"/>
    </location>
</feature>
<feature type="transmembrane region" description="Helical" evidence="1">
    <location>
        <begin position="336"/>
        <end position="354"/>
    </location>
</feature>
<evidence type="ECO:0000256" key="1">
    <source>
        <dbReference type="SAM" id="Phobius"/>
    </source>
</evidence>
<feature type="transmembrane region" description="Helical" evidence="1">
    <location>
        <begin position="33"/>
        <end position="51"/>
    </location>
</feature>
<accession>A0A3P3VPQ5</accession>
<feature type="transmembrane region" description="Helical" evidence="1">
    <location>
        <begin position="192"/>
        <end position="211"/>
    </location>
</feature>
<keyword evidence="1" id="KW-0472">Membrane</keyword>
<dbReference type="InterPro" id="IPR050879">
    <property type="entry name" value="Acyltransferase_3"/>
</dbReference>
<feature type="transmembrane region" description="Helical" evidence="1">
    <location>
        <begin position="250"/>
        <end position="268"/>
    </location>
</feature>
<gene>
    <name evidence="4" type="ORF">D0544_01905</name>
</gene>
<keyword evidence="4" id="KW-0012">Acyltransferase</keyword>
<dbReference type="GO" id="GO:0016747">
    <property type="term" value="F:acyltransferase activity, transferring groups other than amino-acyl groups"/>
    <property type="evidence" value="ECO:0007669"/>
    <property type="project" value="InterPro"/>
</dbReference>
<keyword evidence="4" id="KW-0808">Transferase</keyword>
<protein>
    <submittedName>
        <fullName evidence="4">Acyltransferase</fullName>
    </submittedName>
</protein>
<feature type="domain" description="SGNH" evidence="3">
    <location>
        <begin position="431"/>
        <end position="655"/>
    </location>
</feature>
<proteinExistence type="predicted"/>
<reference evidence="4 5" key="1">
    <citation type="submission" date="2018-08" db="EMBL/GenBank/DDBJ databases">
        <authorList>
            <person name="Khan S.A."/>
        </authorList>
    </citation>
    <scope>NUCLEOTIDE SEQUENCE [LARGE SCALE GENOMIC DNA]</scope>
    <source>
        <strain evidence="4 5">GTF-13</strain>
    </source>
</reference>
<dbReference type="PANTHER" id="PTHR23028:SF53">
    <property type="entry name" value="ACYL_TRANSF_3 DOMAIN-CONTAINING PROTEIN"/>
    <property type="match status" value="1"/>
</dbReference>
<dbReference type="Pfam" id="PF01757">
    <property type="entry name" value="Acyl_transf_3"/>
    <property type="match status" value="1"/>
</dbReference>
<evidence type="ECO:0000259" key="2">
    <source>
        <dbReference type="Pfam" id="PF01757"/>
    </source>
</evidence>
<dbReference type="Pfam" id="PF19040">
    <property type="entry name" value="SGNH"/>
    <property type="match status" value="1"/>
</dbReference>
<name>A0A3P3VPQ5_9GAMM</name>
<dbReference type="InterPro" id="IPR043968">
    <property type="entry name" value="SGNH"/>
</dbReference>
<dbReference type="InterPro" id="IPR002656">
    <property type="entry name" value="Acyl_transf_3_dom"/>
</dbReference>
<evidence type="ECO:0000259" key="3">
    <source>
        <dbReference type="Pfam" id="PF19040"/>
    </source>
</evidence>
<feature type="transmembrane region" description="Helical" evidence="1">
    <location>
        <begin position="168"/>
        <end position="185"/>
    </location>
</feature>
<feature type="transmembrane region" description="Helical" evidence="1">
    <location>
        <begin position="97"/>
        <end position="119"/>
    </location>
</feature>
<feature type="transmembrane region" description="Helical" evidence="1">
    <location>
        <begin position="217"/>
        <end position="238"/>
    </location>
</feature>
<evidence type="ECO:0000313" key="4">
    <source>
        <dbReference type="EMBL" id="RRJ83898.1"/>
    </source>
</evidence>
<keyword evidence="5" id="KW-1185">Reference proteome</keyword>
<reference evidence="4 5" key="2">
    <citation type="submission" date="2018-12" db="EMBL/GenBank/DDBJ databases">
        <title>Simiduia agarivorans gen. nov., sp. nov., a marine, agarolytic bacterium isolated from shallow coastal water from Keelung, Taiwan.</title>
        <authorList>
            <person name="Shieh W.Y."/>
        </authorList>
    </citation>
    <scope>NUCLEOTIDE SEQUENCE [LARGE SCALE GENOMIC DNA]</scope>
    <source>
        <strain evidence="4 5">GTF-13</strain>
    </source>
</reference>
<dbReference type="AlphaFoldDB" id="A0A3P3VPQ5"/>
<dbReference type="GO" id="GO:0009103">
    <property type="term" value="P:lipopolysaccharide biosynthetic process"/>
    <property type="evidence" value="ECO:0007669"/>
    <property type="project" value="TreeGrafter"/>
</dbReference>
<evidence type="ECO:0000313" key="5">
    <source>
        <dbReference type="Proteomes" id="UP000280792"/>
    </source>
</evidence>
<comment type="caution">
    <text evidence="4">The sequence shown here is derived from an EMBL/GenBank/DDBJ whole genome shotgun (WGS) entry which is preliminary data.</text>
</comment>
<dbReference type="GO" id="GO:0016020">
    <property type="term" value="C:membrane"/>
    <property type="evidence" value="ECO:0007669"/>
    <property type="project" value="TreeGrafter"/>
</dbReference>